<dbReference type="EMBL" id="CABITT030000007">
    <property type="protein sequence ID" value="VVB11938.1"/>
    <property type="molecule type" value="Genomic_DNA"/>
</dbReference>
<proteinExistence type="predicted"/>
<sequence>MENTNNNNNQVFISFRGKDERYRLLTHLKQKIIDGNVNVFTDDNGTGNPLNNLFEQIRNSRIAIVIFSKNYADVKKQSGKFGRKFKTLQDSLLGKALDKKTRKRVNSRIKRWKKAFKVVTGMIGLSYNRNSSEFDFVMKVVEKVKLILAKIEAEERRNFTQETTKVHSSKILEALSLAGPNREGYIMTIYLKPLSPNLSSYIEEPSGHTTLDPKVPQTGPLPGHRRTVSYYNDSHQYYPLPSKFKL</sequence>
<dbReference type="OrthoDB" id="1104772at2759"/>
<evidence type="ECO:0000313" key="5">
    <source>
        <dbReference type="Proteomes" id="UP000489600"/>
    </source>
</evidence>
<evidence type="ECO:0000256" key="1">
    <source>
        <dbReference type="ARBA" id="ARBA00023027"/>
    </source>
</evidence>
<comment type="caution">
    <text evidence="4">The sequence shown here is derived from an EMBL/GenBank/DDBJ whole genome shotgun (WGS) entry which is preliminary data.</text>
</comment>
<dbReference type="Gene3D" id="3.40.50.10140">
    <property type="entry name" value="Toll/interleukin-1 receptor homology (TIR) domain"/>
    <property type="match status" value="2"/>
</dbReference>
<dbReference type="InterPro" id="IPR000157">
    <property type="entry name" value="TIR_dom"/>
</dbReference>
<dbReference type="Proteomes" id="UP000489600">
    <property type="component" value="Unassembled WGS sequence"/>
</dbReference>
<dbReference type="Pfam" id="PF01582">
    <property type="entry name" value="TIR"/>
    <property type="match status" value="1"/>
</dbReference>
<dbReference type="GO" id="GO:0007165">
    <property type="term" value="P:signal transduction"/>
    <property type="evidence" value="ECO:0007669"/>
    <property type="project" value="InterPro"/>
</dbReference>
<keyword evidence="1" id="KW-0520">NAD</keyword>
<dbReference type="PROSITE" id="PS50104">
    <property type="entry name" value="TIR"/>
    <property type="match status" value="1"/>
</dbReference>
<reference evidence="4" key="1">
    <citation type="submission" date="2019-07" db="EMBL/GenBank/DDBJ databases">
        <authorList>
            <person name="Dittberner H."/>
        </authorList>
    </citation>
    <scope>NUCLEOTIDE SEQUENCE [LARGE SCALE GENOMIC DNA]</scope>
</reference>
<evidence type="ECO:0000313" key="4">
    <source>
        <dbReference type="EMBL" id="VVB11938.1"/>
    </source>
</evidence>
<dbReference type="SMART" id="SM00255">
    <property type="entry name" value="TIR"/>
    <property type="match status" value="1"/>
</dbReference>
<dbReference type="PANTHER" id="PTHR32009:SF109">
    <property type="entry name" value="TOLL-INTERLEUKIN-RESISTANCE (TIR) DOMAIN FAMILY PROTEIN"/>
    <property type="match status" value="1"/>
</dbReference>
<accession>A0A565CE26</accession>
<dbReference type="InterPro" id="IPR035897">
    <property type="entry name" value="Toll_tir_struct_dom_sf"/>
</dbReference>
<dbReference type="PANTHER" id="PTHR32009">
    <property type="entry name" value="TMV RESISTANCE PROTEIN N-LIKE"/>
    <property type="match status" value="1"/>
</dbReference>
<keyword evidence="5" id="KW-1185">Reference proteome</keyword>
<gene>
    <name evidence="4" type="ORF">ANE_LOCUS22382</name>
</gene>
<organism evidence="4 5">
    <name type="scientific">Arabis nemorensis</name>
    <dbReference type="NCBI Taxonomy" id="586526"/>
    <lineage>
        <taxon>Eukaryota</taxon>
        <taxon>Viridiplantae</taxon>
        <taxon>Streptophyta</taxon>
        <taxon>Embryophyta</taxon>
        <taxon>Tracheophyta</taxon>
        <taxon>Spermatophyta</taxon>
        <taxon>Magnoliopsida</taxon>
        <taxon>eudicotyledons</taxon>
        <taxon>Gunneridae</taxon>
        <taxon>Pentapetalae</taxon>
        <taxon>rosids</taxon>
        <taxon>malvids</taxon>
        <taxon>Brassicales</taxon>
        <taxon>Brassicaceae</taxon>
        <taxon>Arabideae</taxon>
        <taxon>Arabis</taxon>
    </lineage>
</organism>
<protein>
    <recommendedName>
        <fullName evidence="3">TIR domain-containing protein</fullName>
    </recommendedName>
</protein>
<dbReference type="SUPFAM" id="SSF52200">
    <property type="entry name" value="Toll/Interleukin receptor TIR domain"/>
    <property type="match status" value="1"/>
</dbReference>
<dbReference type="AlphaFoldDB" id="A0A565CE26"/>
<feature type="region of interest" description="Disordered" evidence="2">
    <location>
        <begin position="204"/>
        <end position="224"/>
    </location>
</feature>
<evidence type="ECO:0000259" key="3">
    <source>
        <dbReference type="PROSITE" id="PS50104"/>
    </source>
</evidence>
<feature type="domain" description="TIR" evidence="3">
    <location>
        <begin position="7"/>
        <end position="148"/>
    </location>
</feature>
<name>A0A565CE26_9BRAS</name>
<evidence type="ECO:0000256" key="2">
    <source>
        <dbReference type="SAM" id="MobiDB-lite"/>
    </source>
</evidence>